<dbReference type="Pfam" id="PF13432">
    <property type="entry name" value="TPR_16"/>
    <property type="match status" value="1"/>
</dbReference>
<comment type="caution">
    <text evidence="2">The sequence shown here is derived from an EMBL/GenBank/DDBJ whole genome shotgun (WGS) entry which is preliminary data.</text>
</comment>
<dbReference type="PANTHER" id="PTHR44809:SF1">
    <property type="entry name" value="PROTEIN O-MANNOSYL-TRANSFERASE TMTC1"/>
    <property type="match status" value="1"/>
</dbReference>
<dbReference type="EMBL" id="JAEVLS010000001">
    <property type="protein sequence ID" value="MBM0103522.1"/>
    <property type="molecule type" value="Genomic_DNA"/>
</dbReference>
<feature type="repeat" description="TPR" evidence="1">
    <location>
        <begin position="211"/>
        <end position="244"/>
    </location>
</feature>
<dbReference type="PANTHER" id="PTHR44809">
    <property type="match status" value="1"/>
</dbReference>
<dbReference type="SMART" id="SM00028">
    <property type="entry name" value="TPR"/>
    <property type="match status" value="6"/>
</dbReference>
<dbReference type="SUPFAM" id="SSF48452">
    <property type="entry name" value="TPR-like"/>
    <property type="match status" value="1"/>
</dbReference>
<dbReference type="Gene3D" id="2.60.120.620">
    <property type="entry name" value="q2cbj1_9rhob like domain"/>
    <property type="match status" value="1"/>
</dbReference>
<dbReference type="Pfam" id="PF13431">
    <property type="entry name" value="TPR_17"/>
    <property type="match status" value="1"/>
</dbReference>
<keyword evidence="3" id="KW-1185">Reference proteome</keyword>
<evidence type="ECO:0000256" key="1">
    <source>
        <dbReference type="PROSITE-ProRule" id="PRU00339"/>
    </source>
</evidence>
<dbReference type="InterPro" id="IPR052943">
    <property type="entry name" value="TMTC_O-mannosyl-trnsfr"/>
</dbReference>
<dbReference type="Pfam" id="PF13759">
    <property type="entry name" value="2OG-FeII_Oxy_5"/>
    <property type="match status" value="1"/>
</dbReference>
<protein>
    <submittedName>
        <fullName evidence="2">Tetratricopeptide repeat protein</fullName>
    </submittedName>
</protein>
<dbReference type="RefSeq" id="WP_203165488.1">
    <property type="nucleotide sequence ID" value="NZ_JAEVLS010000001.1"/>
</dbReference>
<gene>
    <name evidence="2" type="ORF">JM946_02150</name>
</gene>
<proteinExistence type="predicted"/>
<accession>A0ABS1WRC3</accession>
<dbReference type="InterPro" id="IPR012668">
    <property type="entry name" value="CHP02466"/>
</dbReference>
<dbReference type="SUPFAM" id="SSF81901">
    <property type="entry name" value="HCP-like"/>
    <property type="match status" value="1"/>
</dbReference>
<evidence type="ECO:0000313" key="2">
    <source>
        <dbReference type="EMBL" id="MBM0103522.1"/>
    </source>
</evidence>
<dbReference type="PROSITE" id="PS50005">
    <property type="entry name" value="TPR"/>
    <property type="match status" value="2"/>
</dbReference>
<feature type="repeat" description="TPR" evidence="1">
    <location>
        <begin position="143"/>
        <end position="176"/>
    </location>
</feature>
<keyword evidence="1" id="KW-0802">TPR repeat</keyword>
<evidence type="ECO:0000313" key="3">
    <source>
        <dbReference type="Proteomes" id="UP000661077"/>
    </source>
</evidence>
<dbReference type="InterPro" id="IPR011990">
    <property type="entry name" value="TPR-like_helical_dom_sf"/>
</dbReference>
<dbReference type="Pfam" id="PF14559">
    <property type="entry name" value="TPR_19"/>
    <property type="match status" value="2"/>
</dbReference>
<dbReference type="InterPro" id="IPR019734">
    <property type="entry name" value="TPR_rpt"/>
</dbReference>
<dbReference type="Proteomes" id="UP000661077">
    <property type="component" value="Unassembled WGS sequence"/>
</dbReference>
<reference evidence="2 3" key="1">
    <citation type="journal article" date="2021" name="Int. J. Syst. Evol. Microbiol.">
        <title>Steroidobacter gossypii sp. nov., isolated from soil of cotton cropping field.</title>
        <authorList>
            <person name="Huang R."/>
            <person name="Yang S."/>
            <person name="Zhen C."/>
            <person name="Liu W."/>
        </authorList>
    </citation>
    <scope>NUCLEOTIDE SEQUENCE [LARGE SCALE GENOMIC DNA]</scope>
    <source>
        <strain evidence="2 3">S1-65</strain>
    </source>
</reference>
<organism evidence="2 3">
    <name type="scientific">Steroidobacter gossypii</name>
    <dbReference type="NCBI Taxonomy" id="2805490"/>
    <lineage>
        <taxon>Bacteria</taxon>
        <taxon>Pseudomonadati</taxon>
        <taxon>Pseudomonadota</taxon>
        <taxon>Gammaproteobacteria</taxon>
        <taxon>Steroidobacterales</taxon>
        <taxon>Steroidobacteraceae</taxon>
        <taxon>Steroidobacter</taxon>
    </lineage>
</organism>
<sequence>MSASVIAATELAQVTNLLRQGKLAEAESSCRNMLTKAPGNAAAIHLLGLIRKDRGDTADGERLLRESIALAPRQPDFKANLANLLRRTGRPKLAETLYREALQLDRNQPGARVGLIRALSDQGEHVAAESEARTLLAANQRDSTAWSLLAMTLREQMRLPEAEQAYRRAIEVAPNQPQAHHNLGSLLNRMDRAEEALQALERAQSLGLSGLELVFNRGVALTQLLRLDEAERAFEQAVALNPLHGEAQVNLARVRFMRGDPDFSRSIAAAANKRSDPNLQILLSLILRRAGDLPRAESTLRDVILRSGTSPEACAALAEVLLESGQLKEAETHALEAAGARPNDARFSDVLVTILLSRGRPQDALPFIQRQRAQNPLGQTWLAYEATAARMLGDPLYQELYDYDRLVRTYDIEAPIGWSSMQELNDALLHALNQRHPFSNHPLDQSLRNGSQTARNLLVESDPAIRAILEIFKLPLQDYQQRIGADPNHPLTARNQGAVDIVGAWSVQLRREGYHVNHVHPDGWISSAYYVAVPEEVQDETLMSGWLKFGEPRFAVPGATPEAVIQPRPGRLVLFPSYMWHGTNPIHGSDPRTTIAFDAVPRKPTT</sequence>
<name>A0ABS1WRC3_9GAMM</name>
<dbReference type="Gene3D" id="1.25.40.10">
    <property type="entry name" value="Tetratricopeptide repeat domain"/>
    <property type="match status" value="2"/>
</dbReference>